<sequence>MSRKLLIAGNWKMHGSLAFAKEMMVSLTSQLPTQIDYEVVVFPVYIHLHEVISSKSDNVMCGAQNLSEYDEGAVTGEVSASMLADLGCDMVLVGHSERRLKNNESNEEVAKKFAQALKFGLTPILCVGESSVERQMGTTENVVWQQIKAVLDLVGVEKLGRGVIAYEPVWAIGTGETASAEQAQEVHQFIRSQLALNDDTIARRIRILYGGSCKGSNAYELFSMPDVDGGLIGGASLTAQDFMAICQQADRLSQRSINKNERN</sequence>
<dbReference type="PANTHER" id="PTHR21139:SF42">
    <property type="entry name" value="TRIOSEPHOSPHATE ISOMERASE"/>
    <property type="match status" value="1"/>
</dbReference>
<gene>
    <name evidence="7" type="ORF">MNBD_GAMMA02-976</name>
</gene>
<organism evidence="7">
    <name type="scientific">hydrothermal vent metagenome</name>
    <dbReference type="NCBI Taxonomy" id="652676"/>
    <lineage>
        <taxon>unclassified sequences</taxon>
        <taxon>metagenomes</taxon>
        <taxon>ecological metagenomes</taxon>
    </lineage>
</organism>
<evidence type="ECO:0000256" key="4">
    <source>
        <dbReference type="ARBA" id="ARBA00022490"/>
    </source>
</evidence>
<dbReference type="GO" id="GO:0005829">
    <property type="term" value="C:cytosol"/>
    <property type="evidence" value="ECO:0007669"/>
    <property type="project" value="TreeGrafter"/>
</dbReference>
<dbReference type="FunFam" id="3.20.20.70:FF:000016">
    <property type="entry name" value="Triosephosphate isomerase"/>
    <property type="match status" value="1"/>
</dbReference>
<evidence type="ECO:0000256" key="3">
    <source>
        <dbReference type="ARBA" id="ARBA00022432"/>
    </source>
</evidence>
<dbReference type="AlphaFoldDB" id="A0A3B0WTT9"/>
<evidence type="ECO:0000256" key="2">
    <source>
        <dbReference type="ARBA" id="ARBA00011940"/>
    </source>
</evidence>
<dbReference type="GO" id="GO:0006096">
    <property type="term" value="P:glycolytic process"/>
    <property type="evidence" value="ECO:0007669"/>
    <property type="project" value="UniProtKB-KW"/>
</dbReference>
<dbReference type="PANTHER" id="PTHR21139">
    <property type="entry name" value="TRIOSEPHOSPHATE ISOMERASE"/>
    <property type="match status" value="1"/>
</dbReference>
<dbReference type="EC" id="5.3.1.1" evidence="2"/>
<comment type="pathway">
    <text evidence="1">Carbohydrate degradation; glycolysis; D-glyceraldehyde 3-phosphate from glycerone phosphate: step 1/1.</text>
</comment>
<dbReference type="InterPro" id="IPR013785">
    <property type="entry name" value="Aldolase_TIM"/>
</dbReference>
<keyword evidence="3" id="KW-0312">Gluconeogenesis</keyword>
<evidence type="ECO:0000256" key="5">
    <source>
        <dbReference type="ARBA" id="ARBA00023152"/>
    </source>
</evidence>
<dbReference type="Gene3D" id="3.20.20.70">
    <property type="entry name" value="Aldolase class I"/>
    <property type="match status" value="1"/>
</dbReference>
<dbReference type="PROSITE" id="PS00171">
    <property type="entry name" value="TIM_1"/>
    <property type="match status" value="1"/>
</dbReference>
<accession>A0A3B0WTT9</accession>
<dbReference type="HAMAP" id="MF_00147_B">
    <property type="entry name" value="TIM_B"/>
    <property type="match status" value="1"/>
</dbReference>
<dbReference type="CDD" id="cd00311">
    <property type="entry name" value="TIM"/>
    <property type="match status" value="1"/>
</dbReference>
<dbReference type="NCBIfam" id="TIGR00419">
    <property type="entry name" value="tim"/>
    <property type="match status" value="1"/>
</dbReference>
<name>A0A3B0WTT9_9ZZZZ</name>
<keyword evidence="4" id="KW-0963">Cytoplasm</keyword>
<evidence type="ECO:0000256" key="6">
    <source>
        <dbReference type="ARBA" id="ARBA00023235"/>
    </source>
</evidence>
<dbReference type="InterPro" id="IPR022896">
    <property type="entry name" value="TrioseP_Isoase_bac/euk"/>
</dbReference>
<dbReference type="PROSITE" id="PS51440">
    <property type="entry name" value="TIM_2"/>
    <property type="match status" value="1"/>
</dbReference>
<dbReference type="Pfam" id="PF00121">
    <property type="entry name" value="TIM"/>
    <property type="match status" value="1"/>
</dbReference>
<dbReference type="InterPro" id="IPR035990">
    <property type="entry name" value="TIM_sf"/>
</dbReference>
<keyword evidence="6 7" id="KW-0413">Isomerase</keyword>
<dbReference type="GO" id="GO:0004807">
    <property type="term" value="F:triose-phosphate isomerase activity"/>
    <property type="evidence" value="ECO:0007669"/>
    <property type="project" value="UniProtKB-EC"/>
</dbReference>
<dbReference type="EMBL" id="UOFA01000363">
    <property type="protein sequence ID" value="VAW47716.1"/>
    <property type="molecule type" value="Genomic_DNA"/>
</dbReference>
<protein>
    <recommendedName>
        <fullName evidence="2">triose-phosphate isomerase</fullName>
        <ecNumber evidence="2">5.3.1.1</ecNumber>
    </recommendedName>
</protein>
<reference evidence="7" key="1">
    <citation type="submission" date="2018-06" db="EMBL/GenBank/DDBJ databases">
        <authorList>
            <person name="Zhirakovskaya E."/>
        </authorList>
    </citation>
    <scope>NUCLEOTIDE SEQUENCE</scope>
</reference>
<evidence type="ECO:0000256" key="1">
    <source>
        <dbReference type="ARBA" id="ARBA00004680"/>
    </source>
</evidence>
<dbReference type="InterPro" id="IPR000652">
    <property type="entry name" value="Triosephosphate_isomerase"/>
</dbReference>
<dbReference type="GO" id="GO:0006094">
    <property type="term" value="P:gluconeogenesis"/>
    <property type="evidence" value="ECO:0007669"/>
    <property type="project" value="UniProtKB-KW"/>
</dbReference>
<evidence type="ECO:0000313" key="7">
    <source>
        <dbReference type="EMBL" id="VAW47716.1"/>
    </source>
</evidence>
<dbReference type="GO" id="GO:0046166">
    <property type="term" value="P:glyceraldehyde-3-phosphate biosynthetic process"/>
    <property type="evidence" value="ECO:0007669"/>
    <property type="project" value="TreeGrafter"/>
</dbReference>
<proteinExistence type="inferred from homology"/>
<keyword evidence="5" id="KW-0324">Glycolysis</keyword>
<dbReference type="GO" id="GO:0019563">
    <property type="term" value="P:glycerol catabolic process"/>
    <property type="evidence" value="ECO:0007669"/>
    <property type="project" value="TreeGrafter"/>
</dbReference>
<dbReference type="InterPro" id="IPR020861">
    <property type="entry name" value="Triosephosphate_isomerase_AS"/>
</dbReference>
<dbReference type="SUPFAM" id="SSF51351">
    <property type="entry name" value="Triosephosphate isomerase (TIM)"/>
    <property type="match status" value="1"/>
</dbReference>